<feature type="domain" description="Man1/Src1-like C-terminal" evidence="8">
    <location>
        <begin position="491"/>
        <end position="839"/>
    </location>
</feature>
<dbReference type="AlphaFoldDB" id="A0A511KGG2"/>
<evidence type="ECO:0000259" key="9">
    <source>
        <dbReference type="Pfam" id="PF12949"/>
    </source>
</evidence>
<feature type="compositionally biased region" description="Basic and acidic residues" evidence="7">
    <location>
        <begin position="286"/>
        <end position="295"/>
    </location>
</feature>
<feature type="region of interest" description="Disordered" evidence="7">
    <location>
        <begin position="412"/>
        <end position="470"/>
    </location>
</feature>
<feature type="compositionally biased region" description="Basic and acidic residues" evidence="7">
    <location>
        <begin position="197"/>
        <end position="214"/>
    </location>
</feature>
<keyword evidence="4" id="KW-1133">Transmembrane helix</keyword>
<dbReference type="Pfam" id="PF09402">
    <property type="entry name" value="MSC"/>
    <property type="match status" value="1"/>
</dbReference>
<dbReference type="Pfam" id="PF12949">
    <property type="entry name" value="HeH"/>
    <property type="match status" value="1"/>
</dbReference>
<feature type="compositionally biased region" description="Acidic residues" evidence="7">
    <location>
        <begin position="135"/>
        <end position="156"/>
    </location>
</feature>
<evidence type="ECO:0000259" key="8">
    <source>
        <dbReference type="Pfam" id="PF09402"/>
    </source>
</evidence>
<dbReference type="InterPro" id="IPR041885">
    <property type="entry name" value="MAN1_winged_helix_dom"/>
</dbReference>
<dbReference type="InterPro" id="IPR018996">
    <property type="entry name" value="Man1/Src1-like_C"/>
</dbReference>
<dbReference type="OrthoDB" id="5376590at2759"/>
<keyword evidence="5" id="KW-0472">Membrane</keyword>
<keyword evidence="3" id="KW-0812">Transmembrane</keyword>
<dbReference type="EMBL" id="BJWK01000008">
    <property type="protein sequence ID" value="GEM09463.1"/>
    <property type="molecule type" value="Genomic_DNA"/>
</dbReference>
<feature type="region of interest" description="Disordered" evidence="7">
    <location>
        <begin position="67"/>
        <end position="384"/>
    </location>
</feature>
<feature type="compositionally biased region" description="Low complexity" evidence="7">
    <location>
        <begin position="354"/>
        <end position="384"/>
    </location>
</feature>
<sequence length="877" mass="96361">MTTPPAYLLPDYDTSKAKVAELRGILLAHDVPYQSNAKKPELIRLFQKHVLPQAQTLLDEMRAVRASDDGVLDGESQGSSLRELDTDYEQDTAGDEEMDARPVPRKKDKARAGTSTKTRKDGAMRNRKGKGNATETDETAGTETEDSAVEQEEENEGAPPPKKRATKGRKSVRLPSPPDEMEVDDDGNVQFETVEYEAPRDYEAPLRGSADKSPKVSPRKRKAQDDGPTTPRLSDLTAPSKRKSRRSLGAGGDGNFSDFNPFQSGGEETPQRDTKRRKSSLGPARLQEEKQERSRLSPRKSLPALSAHKRDAGTAGDWSRPGRGKRVFSAGTPSRAEDEVLDEMPEQEAPPAPSTSRSPARARHSLGGALSSTSTSAPGSARGTPVGVQYMVPVNKVKTTPPQMAAFLRERQQSPTASPAAGRVAGPSPYGSRRKSSSPAEEIVQPRSQRRVAHKGRRNSDQGAIEVKSTSRSLPTVDLSGLGRIARWAFAALLVTYVLWWREEKLAAGFCDTNASTNALLASRHTSLAAPLPDLPPSLLNFADHFHLRPSCTPCPTHGHCVDGAFVGCTVDYVPRQNPLRLGGLLPIPPACVPDTEKLMMVAMQASKASRLLRQRRGEVICHGLEKHRRKQGQAEAWVYGLNAEAVLAALRSENERAGRPFAEDVLEEVNRIALRDLEAHGEVDVWQDKDGPDDYWYAAKTAEMSLSCRARLAAIQSAKRHRSALGGFLGFLSLLVWLHSKLRSRRADAENVRQLVQVALRQLQQQERAHYADPVLIPFPHVVPSHLRDLILQDEHSPGRRAALWKGVEKVVEGNANVRVLSVEQNGEEMRGWLWTGPTGRIEAAPGERREERLQMVEGSRALPSLQSSPVKLQEM</sequence>
<dbReference type="InterPro" id="IPR025856">
    <property type="entry name" value="HeH/LEM_domain"/>
</dbReference>
<proteinExistence type="predicted"/>
<evidence type="ECO:0000256" key="5">
    <source>
        <dbReference type="ARBA" id="ARBA00023136"/>
    </source>
</evidence>
<dbReference type="GO" id="GO:0005783">
    <property type="term" value="C:endoplasmic reticulum"/>
    <property type="evidence" value="ECO:0007669"/>
    <property type="project" value="TreeGrafter"/>
</dbReference>
<evidence type="ECO:0000256" key="2">
    <source>
        <dbReference type="ARBA" id="ARBA00022553"/>
    </source>
</evidence>
<evidence type="ECO:0000256" key="6">
    <source>
        <dbReference type="ARBA" id="ARBA00023242"/>
    </source>
</evidence>
<evidence type="ECO:0000313" key="11">
    <source>
        <dbReference type="Proteomes" id="UP000321518"/>
    </source>
</evidence>
<dbReference type="PANTHER" id="PTHR47808:SF2">
    <property type="entry name" value="LEM DOMAIN-CONTAINING PROTEIN 2"/>
    <property type="match status" value="1"/>
</dbReference>
<feature type="compositionally biased region" description="Basic residues" evidence="7">
    <location>
        <begin position="161"/>
        <end position="172"/>
    </location>
</feature>
<protein>
    <submittedName>
        <fullName evidence="10">Inner nuclear membrane protein MAN1</fullName>
    </submittedName>
</protein>
<dbReference type="Proteomes" id="UP000321518">
    <property type="component" value="Unassembled WGS sequence"/>
</dbReference>
<reference evidence="10 11" key="1">
    <citation type="submission" date="2019-07" db="EMBL/GenBank/DDBJ databases">
        <title>Rhodotorula toruloides NBRC10032 genome sequencing.</title>
        <authorList>
            <person name="Shida Y."/>
            <person name="Takaku H."/>
            <person name="Ogasawara W."/>
            <person name="Mori K."/>
        </authorList>
    </citation>
    <scope>NUCLEOTIDE SEQUENCE [LARGE SCALE GENOMIC DNA]</scope>
    <source>
        <strain evidence="10 11">NBRC10032</strain>
    </source>
</reference>
<accession>A0A511KGG2</accession>
<dbReference type="GO" id="GO:0034399">
    <property type="term" value="C:nuclear periphery"/>
    <property type="evidence" value="ECO:0007669"/>
    <property type="project" value="TreeGrafter"/>
</dbReference>
<gene>
    <name evidence="10" type="ORF">Rt10032_c08g3480</name>
</gene>
<dbReference type="InterPro" id="IPR044780">
    <property type="entry name" value="Heh2/Src1"/>
</dbReference>
<evidence type="ECO:0000256" key="7">
    <source>
        <dbReference type="SAM" id="MobiDB-lite"/>
    </source>
</evidence>
<evidence type="ECO:0000256" key="3">
    <source>
        <dbReference type="ARBA" id="ARBA00022692"/>
    </source>
</evidence>
<evidence type="ECO:0000256" key="4">
    <source>
        <dbReference type="ARBA" id="ARBA00022989"/>
    </source>
</evidence>
<dbReference type="GO" id="GO:0003682">
    <property type="term" value="F:chromatin binding"/>
    <property type="evidence" value="ECO:0007669"/>
    <property type="project" value="InterPro"/>
</dbReference>
<dbReference type="Gene3D" id="1.10.10.1180">
    <property type="entry name" value="MAN1, winged-helix domain"/>
    <property type="match status" value="1"/>
</dbReference>
<comment type="caution">
    <text evidence="10">The sequence shown here is derived from an EMBL/GenBank/DDBJ whole genome shotgun (WGS) entry which is preliminary data.</text>
</comment>
<evidence type="ECO:0000313" key="10">
    <source>
        <dbReference type="EMBL" id="GEM09463.1"/>
    </source>
</evidence>
<keyword evidence="6" id="KW-0539">Nucleus</keyword>
<feature type="compositionally biased region" description="Acidic residues" evidence="7">
    <location>
        <begin position="86"/>
        <end position="98"/>
    </location>
</feature>
<feature type="compositionally biased region" description="Basic residues" evidence="7">
    <location>
        <begin position="448"/>
        <end position="457"/>
    </location>
</feature>
<dbReference type="PANTHER" id="PTHR47808">
    <property type="entry name" value="INNER NUCLEAR MEMBRANE PROTEIN HEH2-RELATED"/>
    <property type="match status" value="1"/>
</dbReference>
<dbReference type="CDD" id="cd12935">
    <property type="entry name" value="LEM_like"/>
    <property type="match status" value="1"/>
</dbReference>
<evidence type="ECO:0000256" key="1">
    <source>
        <dbReference type="ARBA" id="ARBA00004540"/>
    </source>
</evidence>
<organism evidence="10 11">
    <name type="scientific">Rhodotorula toruloides</name>
    <name type="common">Yeast</name>
    <name type="synonym">Rhodosporidium toruloides</name>
    <dbReference type="NCBI Taxonomy" id="5286"/>
    <lineage>
        <taxon>Eukaryota</taxon>
        <taxon>Fungi</taxon>
        <taxon>Dikarya</taxon>
        <taxon>Basidiomycota</taxon>
        <taxon>Pucciniomycotina</taxon>
        <taxon>Microbotryomycetes</taxon>
        <taxon>Sporidiobolales</taxon>
        <taxon>Sporidiobolaceae</taxon>
        <taxon>Rhodotorula</taxon>
    </lineage>
</organism>
<keyword evidence="2" id="KW-0597">Phosphoprotein</keyword>
<dbReference type="GO" id="GO:0005637">
    <property type="term" value="C:nuclear inner membrane"/>
    <property type="evidence" value="ECO:0007669"/>
    <property type="project" value="UniProtKB-SubCell"/>
</dbReference>
<feature type="domain" description="HeH/LEM" evidence="9">
    <location>
        <begin position="15"/>
        <end position="48"/>
    </location>
</feature>
<comment type="subcellular location">
    <subcellularLocation>
        <location evidence="1">Nucleus inner membrane</location>
    </subcellularLocation>
</comment>
<dbReference type="GO" id="GO:0071763">
    <property type="term" value="P:nuclear membrane organization"/>
    <property type="evidence" value="ECO:0007669"/>
    <property type="project" value="TreeGrafter"/>
</dbReference>
<name>A0A511KGG2_RHOTO</name>